<evidence type="ECO:0000313" key="2">
    <source>
        <dbReference type="Proteomes" id="UP001595555"/>
    </source>
</evidence>
<keyword evidence="2" id="KW-1185">Reference proteome</keyword>
<dbReference type="RefSeq" id="WP_378118327.1">
    <property type="nucleotide sequence ID" value="NZ_JBHRTF010000004.1"/>
</dbReference>
<protein>
    <submittedName>
        <fullName evidence="1">Uncharacterized protein</fullName>
    </submittedName>
</protein>
<organism evidence="1 2">
    <name type="scientific">Cellvibrio fontiphilus</name>
    <dbReference type="NCBI Taxonomy" id="1815559"/>
    <lineage>
        <taxon>Bacteria</taxon>
        <taxon>Pseudomonadati</taxon>
        <taxon>Pseudomonadota</taxon>
        <taxon>Gammaproteobacteria</taxon>
        <taxon>Cellvibrionales</taxon>
        <taxon>Cellvibrionaceae</taxon>
        <taxon>Cellvibrio</taxon>
    </lineage>
</organism>
<comment type="caution">
    <text evidence="1">The sequence shown here is derived from an EMBL/GenBank/DDBJ whole genome shotgun (WGS) entry which is preliminary data.</text>
</comment>
<dbReference type="Proteomes" id="UP001595555">
    <property type="component" value="Unassembled WGS sequence"/>
</dbReference>
<sequence length="85" mass="9918">MITVTPYFADRTERKRGITEDKTSKKWQRNKNFDQKDTKIAHFFSFSGVLYAKTIFIWRQNGYGFITVKRRITTANVKAVAVLAP</sequence>
<evidence type="ECO:0000313" key="1">
    <source>
        <dbReference type="EMBL" id="MFC3115727.1"/>
    </source>
</evidence>
<accession>A0ABV7FGY1</accession>
<name>A0ABV7FGY1_9GAMM</name>
<gene>
    <name evidence="1" type="ORF">ACFODX_09185</name>
</gene>
<reference evidence="2" key="1">
    <citation type="journal article" date="2019" name="Int. J. Syst. Evol. Microbiol.">
        <title>The Global Catalogue of Microorganisms (GCM) 10K type strain sequencing project: providing services to taxonomists for standard genome sequencing and annotation.</title>
        <authorList>
            <consortium name="The Broad Institute Genomics Platform"/>
            <consortium name="The Broad Institute Genome Sequencing Center for Infectious Disease"/>
            <person name="Wu L."/>
            <person name="Ma J."/>
        </authorList>
    </citation>
    <scope>NUCLEOTIDE SEQUENCE [LARGE SCALE GENOMIC DNA]</scope>
    <source>
        <strain evidence="2">KCTC 52237</strain>
    </source>
</reference>
<dbReference type="EMBL" id="JBHRTF010000004">
    <property type="protein sequence ID" value="MFC3115727.1"/>
    <property type="molecule type" value="Genomic_DNA"/>
</dbReference>
<proteinExistence type="predicted"/>